<dbReference type="SUPFAM" id="SSF160113">
    <property type="entry name" value="YegP-like"/>
    <property type="match status" value="1"/>
</dbReference>
<dbReference type="InterPro" id="IPR036913">
    <property type="entry name" value="YegP-like_sf"/>
</dbReference>
<reference evidence="2 3" key="1">
    <citation type="submission" date="2017-09" db="EMBL/GenBank/DDBJ databases">
        <title>Biodiversity and function of Thalassospira species in the particle-attached aromatic-hydrocarbon-degrading consortia from the surface seawater of the China South Sea.</title>
        <authorList>
            <person name="Dong C."/>
            <person name="Lai Q."/>
            <person name="Shao Z."/>
        </authorList>
    </citation>
    <scope>NUCLEOTIDE SEQUENCE [LARGE SCALE GENOMIC DNA]</scope>
    <source>
        <strain evidence="2 3">139Z-12</strain>
    </source>
</reference>
<organism evidence="2 3">
    <name type="scientific">Thalassospira lohafexi</name>
    <dbReference type="NCBI Taxonomy" id="744227"/>
    <lineage>
        <taxon>Bacteria</taxon>
        <taxon>Pseudomonadati</taxon>
        <taxon>Pseudomonadota</taxon>
        <taxon>Alphaproteobacteria</taxon>
        <taxon>Rhodospirillales</taxon>
        <taxon>Thalassospiraceae</taxon>
        <taxon>Thalassospira</taxon>
    </lineage>
</organism>
<name>A0A2N3L1P0_9PROT</name>
<dbReference type="Proteomes" id="UP000233332">
    <property type="component" value="Unassembled WGS sequence"/>
</dbReference>
<dbReference type="InterPro" id="IPR010879">
    <property type="entry name" value="DUF1508"/>
</dbReference>
<accession>A0A2N3L1P0</accession>
<dbReference type="Gene3D" id="3.30.160.160">
    <property type="entry name" value="YegP-like"/>
    <property type="match status" value="1"/>
</dbReference>
<dbReference type="RefSeq" id="WP_101304672.1">
    <property type="nucleotide sequence ID" value="NZ_NXGX01000010.1"/>
</dbReference>
<comment type="caution">
    <text evidence="2">The sequence shown here is derived from an EMBL/GenBank/DDBJ whole genome shotgun (WGS) entry which is preliminary data.</text>
</comment>
<gene>
    <name evidence="2" type="ORF">COO92_19650</name>
</gene>
<evidence type="ECO:0000313" key="3">
    <source>
        <dbReference type="Proteomes" id="UP000233332"/>
    </source>
</evidence>
<feature type="domain" description="DUF1508" evidence="1">
    <location>
        <begin position="19"/>
        <end position="48"/>
    </location>
</feature>
<sequence>MASCRDSNGDLWELYEGKDGWRWRRTARNGNIVGASTQGYSKKSDCINNAERNGMTCMLKD</sequence>
<evidence type="ECO:0000259" key="1">
    <source>
        <dbReference type="Pfam" id="PF07411"/>
    </source>
</evidence>
<dbReference type="AlphaFoldDB" id="A0A2N3L1P0"/>
<proteinExistence type="predicted"/>
<protein>
    <submittedName>
        <fullName evidence="2">DUF1508 domain-containing protein</fullName>
    </submittedName>
</protein>
<dbReference type="Pfam" id="PF07411">
    <property type="entry name" value="DUF1508"/>
    <property type="match status" value="1"/>
</dbReference>
<keyword evidence="3" id="KW-1185">Reference proteome</keyword>
<dbReference type="EMBL" id="NXGX01000010">
    <property type="protein sequence ID" value="PKR56630.1"/>
    <property type="molecule type" value="Genomic_DNA"/>
</dbReference>
<evidence type="ECO:0000313" key="2">
    <source>
        <dbReference type="EMBL" id="PKR56630.1"/>
    </source>
</evidence>